<comment type="similarity">
    <text evidence="5">Belongs to the binding-protein-dependent transport system permease family.</text>
</comment>
<evidence type="ECO:0000256" key="1">
    <source>
        <dbReference type="ARBA" id="ARBA00004651"/>
    </source>
</evidence>
<evidence type="ECO:0000256" key="3">
    <source>
        <dbReference type="ARBA" id="ARBA00022989"/>
    </source>
</evidence>
<gene>
    <name evidence="7" type="ORF">MKS91_03070</name>
</gene>
<feature type="transmembrane region" description="Helical" evidence="5">
    <location>
        <begin position="484"/>
        <end position="505"/>
    </location>
</feature>
<dbReference type="Proteomes" id="UP001320768">
    <property type="component" value="Unassembled WGS sequence"/>
</dbReference>
<dbReference type="Pfam" id="PF00528">
    <property type="entry name" value="BPD_transp_1"/>
    <property type="match status" value="2"/>
</dbReference>
<dbReference type="EMBL" id="JAKUDN010000002">
    <property type="protein sequence ID" value="MCP8352268.1"/>
    <property type="molecule type" value="Genomic_DNA"/>
</dbReference>
<feature type="transmembrane region" description="Helical" evidence="5">
    <location>
        <begin position="146"/>
        <end position="165"/>
    </location>
</feature>
<keyword evidence="2 5" id="KW-0812">Transmembrane</keyword>
<dbReference type="InterPro" id="IPR035906">
    <property type="entry name" value="MetI-like_sf"/>
</dbReference>
<comment type="caution">
    <text evidence="7">The sequence shown here is derived from an EMBL/GenBank/DDBJ whole genome shotgun (WGS) entry which is preliminary data.</text>
</comment>
<feature type="transmembrane region" description="Helical" evidence="5">
    <location>
        <begin position="372"/>
        <end position="396"/>
    </location>
</feature>
<dbReference type="PANTHER" id="PTHR42744:SF1">
    <property type="entry name" value="BINDING-PROTEIN-DEPENDENT TRANSPORT SYSTEMS INNER MEMBRANE COMPONENT"/>
    <property type="match status" value="1"/>
</dbReference>
<feature type="domain" description="ABC transmembrane type-1" evidence="6">
    <location>
        <begin position="75"/>
        <end position="270"/>
    </location>
</feature>
<dbReference type="PROSITE" id="PS50928">
    <property type="entry name" value="ABC_TM1"/>
    <property type="match status" value="2"/>
</dbReference>
<keyword evidence="8" id="KW-1185">Reference proteome</keyword>
<feature type="transmembrane region" description="Helical" evidence="5">
    <location>
        <begin position="329"/>
        <end position="352"/>
    </location>
</feature>
<dbReference type="Gene3D" id="1.10.3720.10">
    <property type="entry name" value="MetI-like"/>
    <property type="match status" value="2"/>
</dbReference>
<feature type="transmembrane region" description="Helical" evidence="5">
    <location>
        <begin position="408"/>
        <end position="430"/>
    </location>
</feature>
<sequence>MTHTNSWCLMPLINSFSTKDIKRPSVFAMWDVVIMVLIIGALFLISSAASDMLVQYELGDPIVIDLSPERLPYYALRTILRMFIALFLSLLCAFVVGGIAAKNTLAEKIILPAIDVMQSIPVIGFLEVSFLWIIAAFKGSFLGPELVSIFAVFVSQVWNLILCYYQSLKAVPRELDEVMRIYHLTPWQRFFRLEVPHAAPALIWNAMLSLSAGWFFVVAGEALTIANHDVALPGIGSYIAVATAQGDFQAVYYAIGCLFAVIMLYDQLLFRPLNYWLLSRENPGSGKANWVYRLVTGSRVWGGIKRLLSWLTQGRQGQKKFKYYRKKPQWLGAALGYGVLLWASYAVLQVLLDMGSVLTWGEVETALMLGAYTAFRVFVLVLLCCIVWVPVGIYLGMHEKASNIFQPVIQFLAAFPPNMLYPLVGSLVIAKGYNPNIWLSPLIVLGTQWYILFNVISGVKALPHDLLMMAKSLHLSQFQLCKKVILPGILPSLLTGVITAAGGAWNTSIIAEMAEWNGEVVYADGLGAFIMEASRNAQPDMVCLGVAVMCLYVLLINRVVWLPLYRMIDRRYGGR</sequence>
<reference evidence="7 8" key="1">
    <citation type="journal article" date="2022" name="Nat. Microbiol.">
        <title>The microbiome of a bacterivorous marine choanoflagellate contains a resource-demanding obligate bacterial associate.</title>
        <authorList>
            <person name="Needham D.M."/>
            <person name="Poirier C."/>
            <person name="Bachy C."/>
            <person name="George E.E."/>
            <person name="Wilken S."/>
            <person name="Yung C.C.M."/>
            <person name="Limardo A.J."/>
            <person name="Morando M."/>
            <person name="Sudek L."/>
            <person name="Malmstrom R.R."/>
            <person name="Keeling P.J."/>
            <person name="Santoro A.E."/>
            <person name="Worden A.Z."/>
        </authorList>
    </citation>
    <scope>NUCLEOTIDE SEQUENCE [LARGE SCALE GENOMIC DNA]</scope>
    <source>
        <strain evidence="7 8">Comchoano-2</strain>
    </source>
</reference>
<feature type="transmembrane region" description="Helical" evidence="5">
    <location>
        <begin position="251"/>
        <end position="270"/>
    </location>
</feature>
<feature type="transmembrane region" description="Helical" evidence="5">
    <location>
        <begin position="198"/>
        <end position="219"/>
    </location>
</feature>
<feature type="transmembrane region" description="Helical" evidence="5">
    <location>
        <begin position="79"/>
        <end position="101"/>
    </location>
</feature>
<dbReference type="InterPro" id="IPR000515">
    <property type="entry name" value="MetI-like"/>
</dbReference>
<evidence type="ECO:0000313" key="7">
    <source>
        <dbReference type="EMBL" id="MCP8352268.1"/>
    </source>
</evidence>
<dbReference type="SUPFAM" id="SSF161098">
    <property type="entry name" value="MetI-like"/>
    <property type="match status" value="2"/>
</dbReference>
<comment type="subcellular location">
    <subcellularLocation>
        <location evidence="1 5">Cell membrane</location>
        <topology evidence="1 5">Multi-pass membrane protein</topology>
    </subcellularLocation>
</comment>
<evidence type="ECO:0000313" key="8">
    <source>
        <dbReference type="Proteomes" id="UP001320768"/>
    </source>
</evidence>
<name>A0ABT1L5W0_9GAMM</name>
<evidence type="ECO:0000259" key="6">
    <source>
        <dbReference type="PROSITE" id="PS50928"/>
    </source>
</evidence>
<dbReference type="PANTHER" id="PTHR42744">
    <property type="entry name" value="BINDING-PROTEIN-DEPENDENT TRANSPORT SYSTEMS INNER MEMBRANE COMPONENT"/>
    <property type="match status" value="1"/>
</dbReference>
<keyword evidence="4 5" id="KW-0472">Membrane</keyword>
<proteinExistence type="inferred from homology"/>
<evidence type="ECO:0000256" key="5">
    <source>
        <dbReference type="RuleBase" id="RU363032"/>
    </source>
</evidence>
<protein>
    <submittedName>
        <fullName evidence="7">ABC transporter permease subunit</fullName>
    </submittedName>
</protein>
<feature type="transmembrane region" description="Helical" evidence="5">
    <location>
        <begin position="442"/>
        <end position="463"/>
    </location>
</feature>
<feature type="domain" description="ABC transmembrane type-1" evidence="6">
    <location>
        <begin position="374"/>
        <end position="560"/>
    </location>
</feature>
<feature type="transmembrane region" description="Helical" evidence="5">
    <location>
        <begin position="544"/>
        <end position="565"/>
    </location>
</feature>
<keyword evidence="3 5" id="KW-1133">Transmembrane helix</keyword>
<dbReference type="RefSeq" id="WP_258569374.1">
    <property type="nucleotide sequence ID" value="NZ_JAKUDN010000002.1"/>
</dbReference>
<evidence type="ECO:0000256" key="4">
    <source>
        <dbReference type="ARBA" id="ARBA00023136"/>
    </source>
</evidence>
<organism evidence="7 8">
    <name type="scientific">Candidatus Synchoanobacter obligatus</name>
    <dbReference type="NCBI Taxonomy" id="2919597"/>
    <lineage>
        <taxon>Bacteria</taxon>
        <taxon>Pseudomonadati</taxon>
        <taxon>Pseudomonadota</taxon>
        <taxon>Gammaproteobacteria</taxon>
        <taxon>Candidatus Comchoanobacterales</taxon>
        <taxon>Candidatus Comchoanobacteraceae</taxon>
        <taxon>Candidatus Synchoanobacter</taxon>
    </lineage>
</organism>
<feature type="transmembrane region" description="Helical" evidence="5">
    <location>
        <begin position="27"/>
        <end position="49"/>
    </location>
</feature>
<feature type="transmembrane region" description="Helical" evidence="5">
    <location>
        <begin position="113"/>
        <end position="134"/>
    </location>
</feature>
<evidence type="ECO:0000256" key="2">
    <source>
        <dbReference type="ARBA" id="ARBA00022692"/>
    </source>
</evidence>
<accession>A0ABT1L5W0</accession>
<dbReference type="CDD" id="cd06261">
    <property type="entry name" value="TM_PBP2"/>
    <property type="match status" value="2"/>
</dbReference>
<keyword evidence="5" id="KW-0813">Transport</keyword>